<dbReference type="KEGG" id="nvi:100121245"/>
<protein>
    <recommendedName>
        <fullName evidence="5">UDP-glucuronosyltransferase</fullName>
        <ecNumber evidence="5">2.4.1.17</ecNumber>
    </recommendedName>
</protein>
<evidence type="ECO:0000313" key="7">
    <source>
        <dbReference type="Proteomes" id="UP000002358"/>
    </source>
</evidence>
<evidence type="ECO:0000256" key="2">
    <source>
        <dbReference type="ARBA" id="ARBA00022676"/>
    </source>
</evidence>
<dbReference type="InterPro" id="IPR035595">
    <property type="entry name" value="UDP_glycos_trans_CS"/>
</dbReference>
<keyword evidence="2 4" id="KW-0328">Glycosyltransferase</keyword>
<feature type="chain" id="PRO_5029943193" description="UDP-glucuronosyltransferase" evidence="5">
    <location>
        <begin position="26"/>
        <end position="519"/>
    </location>
</feature>
<keyword evidence="5" id="KW-0472">Membrane</keyword>
<dbReference type="RefSeq" id="XP_008210453.1">
    <property type="nucleotide sequence ID" value="XM_008212231.4"/>
</dbReference>
<comment type="similarity">
    <text evidence="1 4">Belongs to the UDP-glycosyltransferase family.</text>
</comment>
<dbReference type="GO" id="GO:0015020">
    <property type="term" value="F:glucuronosyltransferase activity"/>
    <property type="evidence" value="ECO:0007669"/>
    <property type="project" value="UniProtKB-EC"/>
</dbReference>
<dbReference type="PANTHER" id="PTHR48043:SF145">
    <property type="entry name" value="FI06409P-RELATED"/>
    <property type="match status" value="1"/>
</dbReference>
<keyword evidence="3 4" id="KW-0808">Transferase</keyword>
<feature type="transmembrane region" description="Helical" evidence="5">
    <location>
        <begin position="488"/>
        <end position="507"/>
    </location>
</feature>
<dbReference type="EnsemblMetazoa" id="XM_008212231">
    <property type="protein sequence ID" value="XP_008210453"/>
    <property type="gene ID" value="LOC100121245"/>
</dbReference>
<proteinExistence type="inferred from homology"/>
<evidence type="ECO:0000256" key="5">
    <source>
        <dbReference type="RuleBase" id="RU362059"/>
    </source>
</evidence>
<dbReference type="OrthoDB" id="5835829at2759"/>
<comment type="subcellular location">
    <subcellularLocation>
        <location evidence="5">Membrane</location>
        <topology evidence="5">Single-pass membrane protein</topology>
    </subcellularLocation>
</comment>
<dbReference type="SUPFAM" id="SSF53756">
    <property type="entry name" value="UDP-Glycosyltransferase/glycogen phosphorylase"/>
    <property type="match status" value="1"/>
</dbReference>
<dbReference type="FunCoup" id="A0A7M7H7Z6">
    <property type="interactions" value="171"/>
</dbReference>
<dbReference type="InterPro" id="IPR002213">
    <property type="entry name" value="UDP_glucos_trans"/>
</dbReference>
<dbReference type="CDD" id="cd03784">
    <property type="entry name" value="GT1_Gtf-like"/>
    <property type="match status" value="1"/>
</dbReference>
<comment type="catalytic activity">
    <reaction evidence="5">
        <text>glucuronate acceptor + UDP-alpha-D-glucuronate = acceptor beta-D-glucuronoside + UDP + H(+)</text>
        <dbReference type="Rhea" id="RHEA:21032"/>
        <dbReference type="ChEBI" id="CHEBI:15378"/>
        <dbReference type="ChEBI" id="CHEBI:58052"/>
        <dbReference type="ChEBI" id="CHEBI:58223"/>
        <dbReference type="ChEBI" id="CHEBI:132367"/>
        <dbReference type="ChEBI" id="CHEBI:132368"/>
        <dbReference type="EC" id="2.4.1.17"/>
    </reaction>
</comment>
<dbReference type="Gene3D" id="3.40.50.2000">
    <property type="entry name" value="Glycogen Phosphorylase B"/>
    <property type="match status" value="1"/>
</dbReference>
<dbReference type="Pfam" id="PF00201">
    <property type="entry name" value="UDPGT"/>
    <property type="match status" value="1"/>
</dbReference>
<keyword evidence="5" id="KW-0812">Transmembrane</keyword>
<feature type="signal peptide" evidence="5">
    <location>
        <begin position="1"/>
        <end position="25"/>
    </location>
</feature>
<accession>A0A7M7H7Z6</accession>
<dbReference type="InParanoid" id="A0A7M7H7Z6"/>
<evidence type="ECO:0000256" key="1">
    <source>
        <dbReference type="ARBA" id="ARBA00009995"/>
    </source>
</evidence>
<name>A0A7M7H7Z6_NASVI</name>
<dbReference type="GO" id="GO:0016020">
    <property type="term" value="C:membrane"/>
    <property type="evidence" value="ECO:0007669"/>
    <property type="project" value="UniProtKB-SubCell"/>
</dbReference>
<dbReference type="PANTHER" id="PTHR48043">
    <property type="entry name" value="EG:EG0003.4 PROTEIN-RELATED"/>
    <property type="match status" value="1"/>
</dbReference>
<dbReference type="EC" id="2.4.1.17" evidence="5"/>
<dbReference type="SMR" id="A0A7M7H7Z6"/>
<dbReference type="FunFam" id="3.40.50.2000:FF:000050">
    <property type="entry name" value="UDP-glucuronosyltransferase"/>
    <property type="match status" value="1"/>
</dbReference>
<evidence type="ECO:0000256" key="3">
    <source>
        <dbReference type="ARBA" id="ARBA00022679"/>
    </source>
</evidence>
<organism evidence="6 7">
    <name type="scientific">Nasonia vitripennis</name>
    <name type="common">Parasitic wasp</name>
    <dbReference type="NCBI Taxonomy" id="7425"/>
    <lineage>
        <taxon>Eukaryota</taxon>
        <taxon>Metazoa</taxon>
        <taxon>Ecdysozoa</taxon>
        <taxon>Arthropoda</taxon>
        <taxon>Hexapoda</taxon>
        <taxon>Insecta</taxon>
        <taxon>Pterygota</taxon>
        <taxon>Neoptera</taxon>
        <taxon>Endopterygota</taxon>
        <taxon>Hymenoptera</taxon>
        <taxon>Apocrita</taxon>
        <taxon>Proctotrupomorpha</taxon>
        <taxon>Chalcidoidea</taxon>
        <taxon>Pteromalidae</taxon>
        <taxon>Pteromalinae</taxon>
        <taxon>Nasonia</taxon>
    </lineage>
</organism>
<reference evidence="6" key="1">
    <citation type="submission" date="2021-01" db="UniProtKB">
        <authorList>
            <consortium name="EnsemblMetazoa"/>
        </authorList>
    </citation>
    <scope>IDENTIFICATION</scope>
</reference>
<dbReference type="PROSITE" id="PS00375">
    <property type="entry name" value="UDPGT"/>
    <property type="match status" value="1"/>
</dbReference>
<evidence type="ECO:0000313" key="6">
    <source>
        <dbReference type="EnsemblMetazoa" id="XP_008210453"/>
    </source>
</evidence>
<keyword evidence="7" id="KW-1185">Reference proteome</keyword>
<dbReference type="AlphaFoldDB" id="A0A7M7H7Z6"/>
<dbReference type="InterPro" id="IPR050271">
    <property type="entry name" value="UDP-glycosyltransferase"/>
</dbReference>
<dbReference type="Proteomes" id="UP000002358">
    <property type="component" value="Chromosome 3"/>
</dbReference>
<keyword evidence="5" id="KW-1133">Transmembrane helix</keyword>
<evidence type="ECO:0000256" key="4">
    <source>
        <dbReference type="RuleBase" id="RU003718"/>
    </source>
</evidence>
<sequence length="519" mass="58874">MVISNMYSVLLLLSVLCLIAQTSESLRILGIFPMNVKSHFATCGELMRGLAEKGHRVDVYSHFPLKNPKPPNYTDYSLDGTLAPVTNNLTYDVTSLTTATDAIVTWLELGGRPACQLIGLPIFQKLLHEPPKDPAYDLVIVEVSLANCHIAWGRRLNIPVIGVVAPLLPDWLHNHLGNPINLAVESSSFAPFAAPASFYERLKNFYIFHHLRLSFNYYVRRQDEYVAKFFGTDYPNSVELQKDLSLVLVNHHSALSGLRTFAPPVVPIGGLHIVDRNESLPQELQEWLDESKHGFVYFSFGSMIRIETFPDHMLDAFYKTFKNIAPVRVLLKIARPEELPAGMPSNVLTQSWIPQIQVLKHKRIKAFVTHGGLMGTQEAARYGVPMVGVPLISDEFFNVENCVRKRIAVKVDLKQVTEKTLTRALRQVLDDPFYKRNAEQISKDFTDVPMTPMNTALFWIEYIARHGKNALRSPIVDMPWWQSSLFDVYTFICAVFVLTTCIVKIVYKKVVRTMKLKND</sequence>
<keyword evidence="5" id="KW-0732">Signal</keyword>
<dbReference type="GeneID" id="100121245"/>